<evidence type="ECO:0000313" key="1">
    <source>
        <dbReference type="EMBL" id="RNA68930.1"/>
    </source>
</evidence>
<evidence type="ECO:0000313" key="2">
    <source>
        <dbReference type="Proteomes" id="UP000278746"/>
    </source>
</evidence>
<dbReference type="EMBL" id="RHIB01000001">
    <property type="protein sequence ID" value="RNA68930.1"/>
    <property type="molecule type" value="Genomic_DNA"/>
</dbReference>
<comment type="caution">
    <text evidence="1">The sequence shown here is derived from an EMBL/GenBank/DDBJ whole genome shotgun (WGS) entry which is preliminary data.</text>
</comment>
<dbReference type="RefSeq" id="WP_122896452.1">
    <property type="nucleotide sequence ID" value="NZ_RHIB01000001.1"/>
</dbReference>
<dbReference type="OrthoDB" id="95278at2"/>
<proteinExistence type="predicted"/>
<reference evidence="1 2" key="1">
    <citation type="submission" date="2018-10" db="EMBL/GenBank/DDBJ databases">
        <title>Bacillus Keqinensis sp. nov., a moderately halophilic bacterium isolated from a saline-alkaline lake.</title>
        <authorList>
            <person name="Wang H."/>
        </authorList>
    </citation>
    <scope>NUCLEOTIDE SEQUENCE [LARGE SCALE GENOMIC DNA]</scope>
    <source>
        <strain evidence="1 2">KQ-3</strain>
    </source>
</reference>
<dbReference type="Gene3D" id="3.30.1330.30">
    <property type="match status" value="1"/>
</dbReference>
<dbReference type="PIRSF" id="PIRSF034303">
    <property type="entry name" value="DUF1694"/>
    <property type="match status" value="1"/>
</dbReference>
<gene>
    <name evidence="1" type="ORF">EBO34_02920</name>
</gene>
<dbReference type="Proteomes" id="UP000278746">
    <property type="component" value="Unassembled WGS sequence"/>
</dbReference>
<dbReference type="InterPro" id="IPR029064">
    <property type="entry name" value="Ribosomal_eL30-like_sf"/>
</dbReference>
<organism evidence="1 2">
    <name type="scientific">Alteribacter keqinensis</name>
    <dbReference type="NCBI Taxonomy" id="2483800"/>
    <lineage>
        <taxon>Bacteria</taxon>
        <taxon>Bacillati</taxon>
        <taxon>Bacillota</taxon>
        <taxon>Bacilli</taxon>
        <taxon>Bacillales</taxon>
        <taxon>Bacillaceae</taxon>
        <taxon>Alteribacter</taxon>
    </lineage>
</organism>
<dbReference type="Pfam" id="PF07997">
    <property type="entry name" value="DUF1694"/>
    <property type="match status" value="1"/>
</dbReference>
<dbReference type="InterPro" id="IPR012543">
    <property type="entry name" value="DUF1694"/>
</dbReference>
<protein>
    <submittedName>
        <fullName evidence="1">DUF1694 domain-containing protein</fullName>
    </submittedName>
</protein>
<dbReference type="SUPFAM" id="SSF160515">
    <property type="entry name" value="YueI-like"/>
    <property type="match status" value="1"/>
</dbReference>
<dbReference type="AlphaFoldDB" id="A0A3M7TTG4"/>
<sequence length="131" mass="15163">MSEEKLKEVLKQGIYGSPEIRPDERKLFLSTLRERVYLALTNRQVRERGMYDQALRMMKNHFDVTMYINGSLNYPSYSNYVKEANKNGVQFTIVNDGKDSPVGLVLASRTAVEKEKIFITDELYERDMGNG</sequence>
<accession>A0A3M7TTG4</accession>
<keyword evidence="2" id="KW-1185">Reference proteome</keyword>
<name>A0A3M7TTG4_9BACI</name>